<keyword evidence="1" id="KW-1133">Transmembrane helix</keyword>
<dbReference type="AlphaFoldDB" id="A0A6C0L7U8"/>
<organism evidence="2">
    <name type="scientific">viral metagenome</name>
    <dbReference type="NCBI Taxonomy" id="1070528"/>
    <lineage>
        <taxon>unclassified sequences</taxon>
        <taxon>metagenomes</taxon>
        <taxon>organismal metagenomes</taxon>
    </lineage>
</organism>
<keyword evidence="1" id="KW-0812">Transmembrane</keyword>
<proteinExistence type="predicted"/>
<dbReference type="EMBL" id="MN740439">
    <property type="protein sequence ID" value="QHU26360.1"/>
    <property type="molecule type" value="Genomic_DNA"/>
</dbReference>
<feature type="transmembrane region" description="Helical" evidence="1">
    <location>
        <begin position="79"/>
        <end position="101"/>
    </location>
</feature>
<accession>A0A6C0L7U8</accession>
<reference evidence="2" key="1">
    <citation type="journal article" date="2020" name="Nature">
        <title>Giant virus diversity and host interactions through global metagenomics.</title>
        <authorList>
            <person name="Schulz F."/>
            <person name="Roux S."/>
            <person name="Paez-Espino D."/>
            <person name="Jungbluth S."/>
            <person name="Walsh D.A."/>
            <person name="Denef V.J."/>
            <person name="McMahon K.D."/>
            <person name="Konstantinidis K.T."/>
            <person name="Eloe-Fadrosh E.A."/>
            <person name="Kyrpides N.C."/>
            <person name="Woyke T."/>
        </authorList>
    </citation>
    <scope>NUCLEOTIDE SEQUENCE</scope>
    <source>
        <strain evidence="2">GVMAG-M-3300027759-16</strain>
    </source>
</reference>
<sequence length="107" mass="11918">MNLTSYINGLVNAAFGRSTEGFIDANTSPITVLSWIQTLYGSIPILLILHFVAVVIYGAGAARLSYCYQMSTNPAATLFYLYIVMAFVFSPVYYPYYAIFLSQCGRR</sequence>
<evidence type="ECO:0000313" key="2">
    <source>
        <dbReference type="EMBL" id="QHU26360.1"/>
    </source>
</evidence>
<feature type="transmembrane region" description="Helical" evidence="1">
    <location>
        <begin position="39"/>
        <end position="59"/>
    </location>
</feature>
<evidence type="ECO:0000256" key="1">
    <source>
        <dbReference type="SAM" id="Phobius"/>
    </source>
</evidence>
<protein>
    <submittedName>
        <fullName evidence="2">Uncharacterized protein</fullName>
    </submittedName>
</protein>
<keyword evidence="1" id="KW-0472">Membrane</keyword>
<name>A0A6C0L7U8_9ZZZZ</name>